<feature type="transmembrane region" description="Helical" evidence="1">
    <location>
        <begin position="301"/>
        <end position="317"/>
    </location>
</feature>
<feature type="transmembrane region" description="Helical" evidence="1">
    <location>
        <begin position="440"/>
        <end position="458"/>
    </location>
</feature>
<feature type="transmembrane region" description="Helical" evidence="1">
    <location>
        <begin position="349"/>
        <end position="367"/>
    </location>
</feature>
<feature type="transmembrane region" description="Helical" evidence="1">
    <location>
        <begin position="113"/>
        <end position="132"/>
    </location>
</feature>
<dbReference type="Proteomes" id="UP000714817">
    <property type="component" value="Unassembled WGS sequence"/>
</dbReference>
<reference evidence="2" key="2">
    <citation type="journal article" date="2021" name="Microbiome">
        <title>Successional dynamics and alternative stable states in a saline activated sludge microbial community over 9 years.</title>
        <authorList>
            <person name="Wang Y."/>
            <person name="Ye J."/>
            <person name="Ju F."/>
            <person name="Liu L."/>
            <person name="Boyd J.A."/>
            <person name="Deng Y."/>
            <person name="Parks D.H."/>
            <person name="Jiang X."/>
            <person name="Yin X."/>
            <person name="Woodcroft B.J."/>
            <person name="Tyson G.W."/>
            <person name="Hugenholtz P."/>
            <person name="Polz M.F."/>
            <person name="Zhang T."/>
        </authorList>
    </citation>
    <scope>NUCLEOTIDE SEQUENCE</scope>
    <source>
        <strain evidence="2">HKST-UBA80</strain>
    </source>
</reference>
<keyword evidence="2" id="KW-0808">Transferase</keyword>
<dbReference type="EMBL" id="JAGQNY010000009">
    <property type="protein sequence ID" value="MCA9302259.1"/>
    <property type="molecule type" value="Genomic_DNA"/>
</dbReference>
<name>A0A955E1G3_UNCKA</name>
<keyword evidence="1" id="KW-0472">Membrane</keyword>
<keyword evidence="1" id="KW-0812">Transmembrane</keyword>
<feature type="transmembrane region" description="Helical" evidence="1">
    <location>
        <begin position="138"/>
        <end position="155"/>
    </location>
</feature>
<feature type="transmembrane region" description="Helical" evidence="1">
    <location>
        <begin position="388"/>
        <end position="405"/>
    </location>
</feature>
<feature type="transmembrane region" description="Helical" evidence="1">
    <location>
        <begin position="277"/>
        <end position="294"/>
    </location>
</feature>
<evidence type="ECO:0000313" key="2">
    <source>
        <dbReference type="EMBL" id="MCA9302259.1"/>
    </source>
</evidence>
<comment type="caution">
    <text evidence="2">The sequence shown here is derived from an EMBL/GenBank/DDBJ whole genome shotgun (WGS) entry which is preliminary data.</text>
</comment>
<dbReference type="EC" id="2.4.-.-" evidence="2"/>
<gene>
    <name evidence="2" type="ORF">KDA10_02795</name>
</gene>
<dbReference type="GO" id="GO:0016757">
    <property type="term" value="F:glycosyltransferase activity"/>
    <property type="evidence" value="ECO:0007669"/>
    <property type="project" value="UniProtKB-KW"/>
</dbReference>
<reference evidence="2" key="1">
    <citation type="submission" date="2020-04" db="EMBL/GenBank/DDBJ databases">
        <authorList>
            <person name="Zhang T."/>
        </authorList>
    </citation>
    <scope>NUCLEOTIDE SEQUENCE</scope>
    <source>
        <strain evidence="2">HKST-UBA80</strain>
    </source>
</reference>
<evidence type="ECO:0000256" key="1">
    <source>
        <dbReference type="SAM" id="Phobius"/>
    </source>
</evidence>
<keyword evidence="2" id="KW-0328">Glycosyltransferase</keyword>
<dbReference type="AlphaFoldDB" id="A0A955E1G3"/>
<sequence length="597" mass="68812">MKNILISHKTLFSCLGLFVTSILIIGLGGNYVVNDDWVMHIQLKMFLAGDFALQQKLDMSFILQGVAGVIWSRIFGYSFETIRFLTLLITITGGVGFYKILKLLKPAKVSNTILGATFLLMLFNPILYSSTFSYMSENYFISILIWNTYFSLAYIKSKNVKNIYISMLLAAASVLVRQVGLLAVVNTFIAYALGSEIYNTFYTNFKKSSLSGKNLFKTLKYVPLKQLVILLFLPLLGLGIWLAWPTYRDAEASSYVKSTILLSVEELSGRIAKLWRIIPYFIYFTLPLTLTMGVKNKMRYFFIKAIVASFLAVNLLFPHDNFAMGNVFYVEKLYAKNYYAQNESLFDNSFFKLFISFLISIGIINLIEITLKKKKKILNAIKKGKESLYLLFSTVFLLSFTIVSSDFYDRYLAPASLIFILYLFSIYDDKKNVAQKYSKHLFVAVSILFVFITFALSLDDIQIKRIKWEQAQKISEKYLVSSQIYVDDSYIKYVIENNFFETGTHLDFSGLYRCFVDDYTIDQNIKATRMLSLLNPERPIFLKNPRIFESRKPNLPNIKKHTKEIELNKEYTSIIYNLVGKKAYVGSWCQKDPVRVL</sequence>
<keyword evidence="1" id="KW-1133">Transmembrane helix</keyword>
<organism evidence="2 3">
    <name type="scientific">candidate division WWE3 bacterium</name>
    <dbReference type="NCBI Taxonomy" id="2053526"/>
    <lineage>
        <taxon>Bacteria</taxon>
        <taxon>Katanobacteria</taxon>
    </lineage>
</organism>
<feature type="transmembrane region" description="Helical" evidence="1">
    <location>
        <begin position="81"/>
        <end position="101"/>
    </location>
</feature>
<feature type="transmembrane region" description="Helical" evidence="1">
    <location>
        <begin position="226"/>
        <end position="244"/>
    </location>
</feature>
<accession>A0A955E1G3</accession>
<protein>
    <submittedName>
        <fullName evidence="2">Glycosyltransferase family 39 protein</fullName>
        <ecNumber evidence="2">2.4.-.-</ecNumber>
    </submittedName>
</protein>
<proteinExistence type="predicted"/>
<evidence type="ECO:0000313" key="3">
    <source>
        <dbReference type="Proteomes" id="UP000714817"/>
    </source>
</evidence>
<feature type="transmembrane region" description="Helical" evidence="1">
    <location>
        <begin position="411"/>
        <end position="428"/>
    </location>
</feature>
<feature type="transmembrane region" description="Helical" evidence="1">
    <location>
        <begin position="12"/>
        <end position="33"/>
    </location>
</feature>